<organism evidence="2 3">
    <name type="scientific">Rotaria socialis</name>
    <dbReference type="NCBI Taxonomy" id="392032"/>
    <lineage>
        <taxon>Eukaryota</taxon>
        <taxon>Metazoa</taxon>
        <taxon>Spiralia</taxon>
        <taxon>Gnathifera</taxon>
        <taxon>Rotifera</taxon>
        <taxon>Eurotatoria</taxon>
        <taxon>Bdelloidea</taxon>
        <taxon>Philodinida</taxon>
        <taxon>Philodinidae</taxon>
        <taxon>Rotaria</taxon>
    </lineage>
</organism>
<dbReference type="AlphaFoldDB" id="A0A821QI46"/>
<comment type="caution">
    <text evidence="2">The sequence shown here is derived from an EMBL/GenBank/DDBJ whole genome shotgun (WGS) entry which is preliminary data.</text>
</comment>
<accession>A0A821QI46</accession>
<reference evidence="2" key="1">
    <citation type="submission" date="2021-02" db="EMBL/GenBank/DDBJ databases">
        <authorList>
            <person name="Nowell W R."/>
        </authorList>
    </citation>
    <scope>NUCLEOTIDE SEQUENCE</scope>
</reference>
<evidence type="ECO:0000256" key="1">
    <source>
        <dbReference type="SAM" id="MobiDB-lite"/>
    </source>
</evidence>
<protein>
    <submittedName>
        <fullName evidence="2">Uncharacterized protein</fullName>
    </submittedName>
</protein>
<sequence length="198" mass="22801">MFCKKCDPTWSDSSSHEDPKQKNSPIPEELPGTILTLYDNLESSFGLSELFNDERVSAPVISEEYLNIYQPSDSALSMDRFLNNHGSGTSGFINHNSAVIEQNNPSTSSMGPATPINDEMANRARFDRAFKYYVLETSKVQKRKREFSEPGEMLLKEVNEFNIECNRMTKRFKAVVRTKCDEQFRMHTERDCISDYRE</sequence>
<gene>
    <name evidence="2" type="ORF">TOA249_LOCUS24873</name>
</gene>
<evidence type="ECO:0000313" key="2">
    <source>
        <dbReference type="EMBL" id="CAF4825505.1"/>
    </source>
</evidence>
<feature type="region of interest" description="Disordered" evidence="1">
    <location>
        <begin position="6"/>
        <end position="30"/>
    </location>
</feature>
<name>A0A821QI46_9BILA</name>
<proteinExistence type="predicted"/>
<dbReference type="Proteomes" id="UP000663838">
    <property type="component" value="Unassembled WGS sequence"/>
</dbReference>
<evidence type="ECO:0000313" key="3">
    <source>
        <dbReference type="Proteomes" id="UP000663838"/>
    </source>
</evidence>
<dbReference type="EMBL" id="CAJOBS010002605">
    <property type="protein sequence ID" value="CAF4825505.1"/>
    <property type="molecule type" value="Genomic_DNA"/>
</dbReference>